<protein>
    <submittedName>
        <fullName evidence="3">Uncharacterized protein</fullName>
    </submittedName>
</protein>
<keyword evidence="2" id="KW-0472">Membrane</keyword>
<feature type="transmembrane region" description="Helical" evidence="2">
    <location>
        <begin position="179"/>
        <end position="201"/>
    </location>
</feature>
<organism evidence="3 4">
    <name type="scientific">Vanrija albida</name>
    <dbReference type="NCBI Taxonomy" id="181172"/>
    <lineage>
        <taxon>Eukaryota</taxon>
        <taxon>Fungi</taxon>
        <taxon>Dikarya</taxon>
        <taxon>Basidiomycota</taxon>
        <taxon>Agaricomycotina</taxon>
        <taxon>Tremellomycetes</taxon>
        <taxon>Trichosporonales</taxon>
        <taxon>Trichosporonaceae</taxon>
        <taxon>Vanrija</taxon>
    </lineage>
</organism>
<evidence type="ECO:0000256" key="2">
    <source>
        <dbReference type="SAM" id="Phobius"/>
    </source>
</evidence>
<evidence type="ECO:0000313" key="3">
    <source>
        <dbReference type="EMBL" id="KAL1408112.1"/>
    </source>
</evidence>
<evidence type="ECO:0000313" key="4">
    <source>
        <dbReference type="Proteomes" id="UP001565368"/>
    </source>
</evidence>
<name>A0ABR3Q0X9_9TREE</name>
<comment type="caution">
    <text evidence="3">The sequence shown here is derived from an EMBL/GenBank/DDBJ whole genome shotgun (WGS) entry which is preliminary data.</text>
</comment>
<dbReference type="EMBL" id="JBBXJM010000004">
    <property type="protein sequence ID" value="KAL1408112.1"/>
    <property type="molecule type" value="Genomic_DNA"/>
</dbReference>
<keyword evidence="2" id="KW-0812">Transmembrane</keyword>
<feature type="transmembrane region" description="Helical" evidence="2">
    <location>
        <begin position="140"/>
        <end position="159"/>
    </location>
</feature>
<sequence>MFSPLTLIFRAMSLLDNRHDWVASDADAVCRFCVVAMAERGRRGGGGEADADEVGDEPGGDDADTDADADAEVDDNPPTHACCETAARWNASLRAIEFEQALFLSLPIVLAVGAATALMAFVATTAVYCASCAGCAEDDAVPVMFWLTFIVAGCARRLLAHMRRRVLPLIHHRGMHALLAGALTYALRAVVGTLVAVAFVLEAHVPSGLSHRLALSLVWAASLLL</sequence>
<reference evidence="3 4" key="1">
    <citation type="submission" date="2023-08" db="EMBL/GenBank/DDBJ databases">
        <title>Annotated Genome Sequence of Vanrija albida AlHP1.</title>
        <authorList>
            <person name="Herzog R."/>
        </authorList>
    </citation>
    <scope>NUCLEOTIDE SEQUENCE [LARGE SCALE GENOMIC DNA]</scope>
    <source>
        <strain evidence="3 4">AlHP1</strain>
    </source>
</reference>
<accession>A0ABR3Q0X9</accession>
<feature type="region of interest" description="Disordered" evidence="1">
    <location>
        <begin position="42"/>
        <end position="75"/>
    </location>
</feature>
<dbReference type="RefSeq" id="XP_069208056.1">
    <property type="nucleotide sequence ID" value="XM_069353414.1"/>
</dbReference>
<keyword evidence="2" id="KW-1133">Transmembrane helix</keyword>
<dbReference type="Proteomes" id="UP001565368">
    <property type="component" value="Unassembled WGS sequence"/>
</dbReference>
<dbReference type="GeneID" id="95985958"/>
<feature type="compositionally biased region" description="Acidic residues" evidence="1">
    <location>
        <begin position="49"/>
        <end position="75"/>
    </location>
</feature>
<evidence type="ECO:0000256" key="1">
    <source>
        <dbReference type="SAM" id="MobiDB-lite"/>
    </source>
</evidence>
<gene>
    <name evidence="3" type="ORF">Q8F55_004915</name>
</gene>
<keyword evidence="4" id="KW-1185">Reference proteome</keyword>
<feature type="transmembrane region" description="Helical" evidence="2">
    <location>
        <begin position="102"/>
        <end position="128"/>
    </location>
</feature>
<proteinExistence type="predicted"/>